<accession>A0A939JS33</accession>
<comment type="caution">
    <text evidence="1">The sequence shown here is derived from an EMBL/GenBank/DDBJ whole genome shotgun (WGS) entry which is preliminary data.</text>
</comment>
<organism evidence="1 2">
    <name type="scientific">Streptomyces triculaminicus</name>
    <dbReference type="NCBI Taxonomy" id="2816232"/>
    <lineage>
        <taxon>Bacteria</taxon>
        <taxon>Bacillati</taxon>
        <taxon>Actinomycetota</taxon>
        <taxon>Actinomycetes</taxon>
        <taxon>Kitasatosporales</taxon>
        <taxon>Streptomycetaceae</taxon>
        <taxon>Streptomyces</taxon>
    </lineage>
</organism>
<evidence type="ECO:0000313" key="1">
    <source>
        <dbReference type="EMBL" id="MBO0657223.1"/>
    </source>
</evidence>
<dbReference type="EMBL" id="JAFMOF010000007">
    <property type="protein sequence ID" value="MBO0657223.1"/>
    <property type="molecule type" value="Genomic_DNA"/>
</dbReference>
<protein>
    <submittedName>
        <fullName evidence="1">Uncharacterized protein</fullName>
    </submittedName>
</protein>
<gene>
    <name evidence="1" type="ORF">J1792_32275</name>
</gene>
<proteinExistence type="predicted"/>
<name>A0A939JS33_9ACTN</name>
<evidence type="ECO:0000313" key="2">
    <source>
        <dbReference type="Proteomes" id="UP000664781"/>
    </source>
</evidence>
<dbReference type="RefSeq" id="WP_207248805.1">
    <property type="nucleotide sequence ID" value="NZ_JAFMOF010000007.1"/>
</dbReference>
<sequence length="94" mass="10651">MSTRTQHSEPDDPYPNVPTAMVYDTFAETASQLTGAYVARMDAAATEHESEEWWQKVMTLRNTKRAVPAYDRAQLIAHIRLWAAELAELKGERG</sequence>
<keyword evidence="2" id="KW-1185">Reference proteome</keyword>
<dbReference type="Proteomes" id="UP000664781">
    <property type="component" value="Unassembled WGS sequence"/>
</dbReference>
<reference evidence="1" key="1">
    <citation type="submission" date="2021-03" db="EMBL/GenBank/DDBJ databases">
        <title>Streptomyces strains.</title>
        <authorList>
            <person name="Lund M.B."/>
            <person name="Toerring T."/>
        </authorList>
    </citation>
    <scope>NUCLEOTIDE SEQUENCE</scope>
    <source>
        <strain evidence="1">JCM 4242</strain>
    </source>
</reference>
<dbReference type="AlphaFoldDB" id="A0A939JS33"/>